<sequence>GEENTFVEIMKQLKEKNVKSNILFIQSSRFIN</sequence>
<feature type="non-terminal residue" evidence="1">
    <location>
        <position position="1"/>
    </location>
</feature>
<comment type="caution">
    <text evidence="1">The sequence shown here is derived from an EMBL/GenBank/DDBJ whole genome shotgun (WGS) entry which is preliminary data.</text>
</comment>
<evidence type="ECO:0000313" key="1">
    <source>
        <dbReference type="EMBL" id="GAI87816.1"/>
    </source>
</evidence>
<dbReference type="AlphaFoldDB" id="X1T8U9"/>
<gene>
    <name evidence="1" type="ORF">S12H4_13296</name>
</gene>
<proteinExistence type="predicted"/>
<name>X1T8U9_9ZZZZ</name>
<protein>
    <submittedName>
        <fullName evidence="1">Uncharacterized protein</fullName>
    </submittedName>
</protein>
<reference evidence="1" key="1">
    <citation type="journal article" date="2014" name="Front. Microbiol.">
        <title>High frequency of phylogenetically diverse reductive dehalogenase-homologous genes in deep subseafloor sedimentary metagenomes.</title>
        <authorList>
            <person name="Kawai M."/>
            <person name="Futagami T."/>
            <person name="Toyoda A."/>
            <person name="Takaki Y."/>
            <person name="Nishi S."/>
            <person name="Hori S."/>
            <person name="Arai W."/>
            <person name="Tsubouchi T."/>
            <person name="Morono Y."/>
            <person name="Uchiyama I."/>
            <person name="Ito T."/>
            <person name="Fujiyama A."/>
            <person name="Inagaki F."/>
            <person name="Takami H."/>
        </authorList>
    </citation>
    <scope>NUCLEOTIDE SEQUENCE</scope>
    <source>
        <strain evidence="1">Expedition CK06-06</strain>
    </source>
</reference>
<organism evidence="1">
    <name type="scientific">marine sediment metagenome</name>
    <dbReference type="NCBI Taxonomy" id="412755"/>
    <lineage>
        <taxon>unclassified sequences</taxon>
        <taxon>metagenomes</taxon>
        <taxon>ecological metagenomes</taxon>
    </lineage>
</organism>
<accession>X1T8U9</accession>
<dbReference type="EMBL" id="BARW01006332">
    <property type="protein sequence ID" value="GAI87816.1"/>
    <property type="molecule type" value="Genomic_DNA"/>
</dbReference>